<dbReference type="InterPro" id="IPR015424">
    <property type="entry name" value="PyrdxlP-dep_Trfase"/>
</dbReference>
<dbReference type="KEGG" id="ica:Intca_0803"/>
<dbReference type="SUPFAM" id="SSF52540">
    <property type="entry name" value="P-loop containing nucleoside triphosphate hydrolases"/>
    <property type="match status" value="1"/>
</dbReference>
<dbReference type="InterPro" id="IPR029062">
    <property type="entry name" value="Class_I_gatase-like"/>
</dbReference>
<dbReference type="InterPro" id="IPR004839">
    <property type="entry name" value="Aminotransferase_I/II_large"/>
</dbReference>
<dbReference type="NCBIfam" id="NF005915">
    <property type="entry name" value="PRK07908.1"/>
    <property type="match status" value="1"/>
</dbReference>
<keyword evidence="3 7" id="KW-0547">Nucleotide-binding</keyword>
<dbReference type="EC" id="6.3.5.9" evidence="7"/>
<dbReference type="CDD" id="cd05388">
    <property type="entry name" value="CobB_N"/>
    <property type="match status" value="1"/>
</dbReference>
<feature type="site" description="Increases nucleophilicity of active site Cys" evidence="7">
    <location>
        <position position="452"/>
    </location>
</feature>
<keyword evidence="6 7" id="KW-0315">Glutamine amidotransferase</keyword>
<dbReference type="GO" id="GO:0005524">
    <property type="term" value="F:ATP binding"/>
    <property type="evidence" value="ECO:0007669"/>
    <property type="project" value="UniProtKB-UniRule"/>
</dbReference>
<comment type="catalytic activity">
    <reaction evidence="7">
        <text>hydrogenobyrinate + 2 L-glutamine + 2 ATP + 2 H2O = hydrogenobyrinate a,c-diamide + 2 L-glutamate + 2 ADP + 2 phosphate + 2 H(+)</text>
        <dbReference type="Rhea" id="RHEA:12544"/>
        <dbReference type="ChEBI" id="CHEBI:15377"/>
        <dbReference type="ChEBI" id="CHEBI:15378"/>
        <dbReference type="ChEBI" id="CHEBI:29985"/>
        <dbReference type="ChEBI" id="CHEBI:30616"/>
        <dbReference type="ChEBI" id="CHEBI:43474"/>
        <dbReference type="ChEBI" id="CHEBI:58359"/>
        <dbReference type="ChEBI" id="CHEBI:77873"/>
        <dbReference type="ChEBI" id="CHEBI:77874"/>
        <dbReference type="ChEBI" id="CHEBI:456216"/>
        <dbReference type="EC" id="6.3.5.9"/>
    </reaction>
</comment>
<dbReference type="CDD" id="cd03130">
    <property type="entry name" value="GATase1_CobB"/>
    <property type="match status" value="1"/>
</dbReference>
<feature type="domain" description="CobQ/CobB/MinD/ParA nucleotide binding" evidence="10">
    <location>
        <begin position="14"/>
        <end position="201"/>
    </location>
</feature>
<evidence type="ECO:0000313" key="12">
    <source>
        <dbReference type="EMBL" id="ADU47335.1"/>
    </source>
</evidence>
<keyword evidence="5 7" id="KW-0460">Magnesium</keyword>
<accession>E6SBK4</accession>
<evidence type="ECO:0000256" key="8">
    <source>
        <dbReference type="SAM" id="MobiDB-lite"/>
    </source>
</evidence>
<dbReference type="InterPro" id="IPR011698">
    <property type="entry name" value="GATase_3"/>
</dbReference>
<dbReference type="PROSITE" id="PS51274">
    <property type="entry name" value="GATASE_COBBQ"/>
    <property type="match status" value="1"/>
</dbReference>
<dbReference type="HOGENOM" id="CLU_348794_0_0_11"/>
<dbReference type="STRING" id="710696.Intca_0803"/>
<dbReference type="InterPro" id="IPR002586">
    <property type="entry name" value="CobQ/CobB/MinD/ParA_Nub-bd_dom"/>
</dbReference>
<dbReference type="EMBL" id="CP002343">
    <property type="protein sequence ID" value="ADU47335.1"/>
    <property type="molecule type" value="Genomic_DNA"/>
</dbReference>
<evidence type="ECO:0000256" key="2">
    <source>
        <dbReference type="ARBA" id="ARBA00022598"/>
    </source>
</evidence>
<dbReference type="Pfam" id="PF00155">
    <property type="entry name" value="Aminotran_1_2"/>
    <property type="match status" value="1"/>
</dbReference>
<dbReference type="Gene3D" id="3.90.1150.10">
    <property type="entry name" value="Aspartate Aminotransferase, domain 1"/>
    <property type="match status" value="1"/>
</dbReference>
<dbReference type="GO" id="GO:0030170">
    <property type="term" value="F:pyridoxal phosphate binding"/>
    <property type="evidence" value="ECO:0007669"/>
    <property type="project" value="InterPro"/>
</dbReference>
<dbReference type="Gene3D" id="3.40.50.300">
    <property type="entry name" value="P-loop containing nucleotide triphosphate hydrolases"/>
    <property type="match status" value="1"/>
</dbReference>
<comment type="miscellaneous">
    <text evidence="7">The a and c carboxylates of hydrogenobyrinate are activated for nucleophilic attack via formation of a phosphorylated intermediate by ATP. CobB catalyzes first the amidation of the c-carboxylate, and then that of the a-carboxylate.</text>
</comment>
<dbReference type="NCBIfam" id="TIGR00379">
    <property type="entry name" value="cobB"/>
    <property type="match status" value="1"/>
</dbReference>
<dbReference type="PROSITE" id="PS00105">
    <property type="entry name" value="AA_TRANSFER_CLASS_1"/>
    <property type="match status" value="1"/>
</dbReference>
<evidence type="ECO:0000259" key="11">
    <source>
        <dbReference type="Pfam" id="PF07685"/>
    </source>
</evidence>
<dbReference type="PANTHER" id="PTHR43873">
    <property type="entry name" value="COBYRINATE A,C-DIAMIDE SYNTHASE"/>
    <property type="match status" value="1"/>
</dbReference>
<organism evidence="12 13">
    <name type="scientific">Intrasporangium calvum (strain ATCC 23552 / DSM 43043 / JCM 3097 / NBRC 12989 / NCIMB 10167 / NRRL B-3866 / 7 KIP)</name>
    <dbReference type="NCBI Taxonomy" id="710696"/>
    <lineage>
        <taxon>Bacteria</taxon>
        <taxon>Bacillati</taxon>
        <taxon>Actinomycetota</taxon>
        <taxon>Actinomycetes</taxon>
        <taxon>Micrococcales</taxon>
        <taxon>Intrasporangiaceae</taxon>
        <taxon>Intrasporangium</taxon>
    </lineage>
</organism>
<evidence type="ECO:0000259" key="9">
    <source>
        <dbReference type="Pfam" id="PF00155"/>
    </source>
</evidence>
<comment type="similarity">
    <text evidence="7">Belongs to the CobB/CbiA family.</text>
</comment>
<protein>
    <recommendedName>
        <fullName evidence="7">Hydrogenobyrinate a,c-diamide synthase</fullName>
        <ecNumber evidence="7">6.3.5.9</ecNumber>
    </recommendedName>
    <alternativeName>
        <fullName evidence="7">Hydrogenobyrinic acid a,c-diamide synthase</fullName>
    </alternativeName>
</protein>
<dbReference type="PANTHER" id="PTHR43873:SF1">
    <property type="entry name" value="COBYRINATE A,C-DIAMIDE SYNTHASE"/>
    <property type="match status" value="1"/>
</dbReference>
<dbReference type="AlphaFoldDB" id="E6SBK4"/>
<dbReference type="SUPFAM" id="SSF53383">
    <property type="entry name" value="PLP-dependent transferases"/>
    <property type="match status" value="1"/>
</dbReference>
<name>E6SBK4_INTC7</name>
<dbReference type="InterPro" id="IPR015421">
    <property type="entry name" value="PyrdxlP-dep_Trfase_major"/>
</dbReference>
<dbReference type="GO" id="GO:0042242">
    <property type="term" value="F:cobyrinic acid a,c-diamide synthase activity"/>
    <property type="evidence" value="ECO:0007669"/>
    <property type="project" value="InterPro"/>
</dbReference>
<keyword evidence="2 7" id="KW-0436">Ligase</keyword>
<comment type="domain">
    <text evidence="7">Comprises of two domains. The C-terminal domain contains the binding site for glutamine and catalyzes the hydrolysis of this substrate to glutamate and ammonia. The N-terminal domain is anticipated to bind ATP and hydrogenobyrinate and catalyzes the ultimate synthesis of the diamide product. The ammonia produced via the glutaminase domain is probably translocated to the adjacent domain via a molecular tunnel, where it reacts with an activated intermediate.</text>
</comment>
<dbReference type="InterPro" id="IPR027417">
    <property type="entry name" value="P-loop_NTPase"/>
</dbReference>
<dbReference type="RefSeq" id="WP_013491654.1">
    <property type="nucleotide sequence ID" value="NC_014830.1"/>
</dbReference>
<sequence>MTTGPAPTVLPRFVVAAPASGHGKTTVATGIMAALVREGLDVTGFKVGPDYIDPGFHALATGRPGRNLDPFLCGEDLVEPLLLHGARASGPTDVAVVEGVMGLFDGQIDGAGFASTAHVAALTHSPVVLVLDVSHLSRTAGAIVHGLTTFEPGTHIGGVVLNKASSERHVREVRAAVESTGVPVLGVIPRDAGVEAPSRHLGLVPAEELDGSAGLVAHLAQRVSEHVDLPAVLRIAHGAPPLTAAPWDPAAALGNPPVSGPRPVVAVAGGRAFTFRYAETEELLYAAGLAPVPFDPLRSPALPDGTAGLYLGGGFPEVHAAELSGNAGLRDSVRAAVAAGLPTVAECAGLLYLCESVDGHPMVGAVPGRAAMGPSLILGYRNAVAPSSSLLGAAGTRVTGHEFHRTTVAWATGRTDAVASADPAWLLDGRSDGIALDPAGTGTPTVHASYLHTHWAGHPGLASRFADAVHAFAAAPTPSSAHLVPSSAKPPTPSSAHFVPSSAAPSQCLGDADGHDLLHHGDRDVQRGLVDLAVNVRRAAPPAWLADVIAGTIDGLGTYPDTRQARQALAARHGVDPSCVLPTSGGAEAFTLVARGIATRQALVVHPQFTEPEAALRAAGHAVGRHVLTADHGFRLDPAAVPAQPDLVFVGNPTNPTGVLHPAEALRALRGDGRVLVVDEAFMDAVPGEPESLLQPGADLRGVLVLRSLTKTWGLAGLRAGYVVGDPGLVAGLAAVQPPWSVSTPALAAMVACSSPAAMAEADRAAGLIAEDRATLVERLTETGLTVVPDSAAPFVLVDTSGLGPGSIREHLAARGFAVRRGETFPGLGPTWIRVAVRTPDVSAALAGALTDLRRSLRAS</sequence>
<dbReference type="UniPathway" id="UPA00148">
    <property type="reaction ID" value="UER00220"/>
</dbReference>
<evidence type="ECO:0000256" key="4">
    <source>
        <dbReference type="ARBA" id="ARBA00022840"/>
    </source>
</evidence>
<dbReference type="InterPro" id="IPR015422">
    <property type="entry name" value="PyrdxlP-dep_Trfase_small"/>
</dbReference>
<evidence type="ECO:0000313" key="13">
    <source>
        <dbReference type="Proteomes" id="UP000008914"/>
    </source>
</evidence>
<feature type="domain" description="CobB/CobQ-like glutamine amidotransferase" evidence="11">
    <location>
        <begin position="282"/>
        <end position="458"/>
    </location>
</feature>
<dbReference type="CDD" id="cd00609">
    <property type="entry name" value="AAT_like"/>
    <property type="match status" value="1"/>
</dbReference>
<dbReference type="Pfam" id="PF07685">
    <property type="entry name" value="GATase_3"/>
    <property type="match status" value="1"/>
</dbReference>
<evidence type="ECO:0000256" key="1">
    <source>
        <dbReference type="ARBA" id="ARBA00001946"/>
    </source>
</evidence>
<dbReference type="Pfam" id="PF01656">
    <property type="entry name" value="CbiA"/>
    <property type="match status" value="1"/>
</dbReference>
<gene>
    <name evidence="7" type="primary">cobB</name>
    <name evidence="12" type="ordered locus">Intca_0803</name>
</gene>
<dbReference type="NCBIfam" id="NF002204">
    <property type="entry name" value="PRK01077.1"/>
    <property type="match status" value="1"/>
</dbReference>
<comment type="function">
    <text evidence="7">Catalyzes the ATP-dependent amidation of the two carboxylate groups at positions a and c of hydrogenobyrinate, using either L-glutamine or ammonia as the nitrogen source.</text>
</comment>
<comment type="cofactor">
    <cofactor evidence="1 7">
        <name>Mg(2+)</name>
        <dbReference type="ChEBI" id="CHEBI:18420"/>
    </cofactor>
</comment>
<dbReference type="InterPro" id="IPR004484">
    <property type="entry name" value="CbiA/CobB_synth"/>
</dbReference>
<dbReference type="InterPro" id="IPR004838">
    <property type="entry name" value="NHTrfase_class1_PyrdxlP-BS"/>
</dbReference>
<dbReference type="SUPFAM" id="SSF52317">
    <property type="entry name" value="Class I glutamine amidotransferase-like"/>
    <property type="match status" value="1"/>
</dbReference>
<feature type="active site" description="Nucleophile" evidence="7">
    <location>
        <position position="347"/>
    </location>
</feature>
<feature type="domain" description="Aminotransferase class I/classII large" evidence="9">
    <location>
        <begin position="530"/>
        <end position="846"/>
    </location>
</feature>
<dbReference type="GO" id="GO:0009236">
    <property type="term" value="P:cobalamin biosynthetic process"/>
    <property type="evidence" value="ECO:0007669"/>
    <property type="project" value="UniProtKB-UniRule"/>
</dbReference>
<keyword evidence="7" id="KW-0169">Cobalamin biosynthesis</keyword>
<dbReference type="Gene3D" id="3.40.50.880">
    <property type="match status" value="1"/>
</dbReference>
<evidence type="ECO:0000256" key="6">
    <source>
        <dbReference type="ARBA" id="ARBA00022962"/>
    </source>
</evidence>
<dbReference type="Gene3D" id="3.40.640.10">
    <property type="entry name" value="Type I PLP-dependent aspartate aminotransferase-like (Major domain)"/>
    <property type="match status" value="1"/>
</dbReference>
<dbReference type="Proteomes" id="UP000008914">
    <property type="component" value="Chromosome"/>
</dbReference>
<reference evidence="12 13" key="1">
    <citation type="journal article" date="2010" name="Stand. Genomic Sci.">
        <title>Complete genome sequence of Intrasporangium calvum type strain (7 KIP).</title>
        <authorList>
            <person name="Del Rio T.G."/>
            <person name="Chertkov O."/>
            <person name="Yasawong M."/>
            <person name="Lucas S."/>
            <person name="Deshpande S."/>
            <person name="Cheng J.F."/>
            <person name="Detter C."/>
            <person name="Tapia R."/>
            <person name="Han C."/>
            <person name="Goodwin L."/>
            <person name="Pitluck S."/>
            <person name="Liolios K."/>
            <person name="Ivanova N."/>
            <person name="Mavromatis K."/>
            <person name="Pati A."/>
            <person name="Chen A."/>
            <person name="Palaniappan K."/>
            <person name="Land M."/>
            <person name="Hauser L."/>
            <person name="Chang Y.J."/>
            <person name="Jeffries C.D."/>
            <person name="Rohde M."/>
            <person name="Pukall R."/>
            <person name="Sikorski J."/>
            <person name="Goker M."/>
            <person name="Woyke T."/>
            <person name="Bristow J."/>
            <person name="Eisen J.A."/>
            <person name="Markowitz V."/>
            <person name="Hugenholtz P."/>
            <person name="Kyrpides N.C."/>
            <person name="Klenk H.P."/>
            <person name="Lapidus A."/>
        </authorList>
    </citation>
    <scope>NUCLEOTIDE SEQUENCE [LARGE SCALE GENOMIC DNA]</scope>
    <source>
        <strain evidence="13">ATCC 23552 / DSM 43043 / JCM 3097 / NBRC 12989 / 7 KIP</strain>
    </source>
</reference>
<keyword evidence="4 7" id="KW-0067">ATP-binding</keyword>
<evidence type="ECO:0000256" key="5">
    <source>
        <dbReference type="ARBA" id="ARBA00022842"/>
    </source>
</evidence>
<evidence type="ECO:0000259" key="10">
    <source>
        <dbReference type="Pfam" id="PF01656"/>
    </source>
</evidence>
<evidence type="ECO:0000256" key="7">
    <source>
        <dbReference type="HAMAP-Rule" id="MF_00027"/>
    </source>
</evidence>
<dbReference type="GO" id="GO:0043802">
    <property type="term" value="F:hydrogenobyrinic acid a,c-diamide synthase (glutamine-hydrolysing) activity"/>
    <property type="evidence" value="ECO:0007669"/>
    <property type="project" value="UniProtKB-UniRule"/>
</dbReference>
<feature type="region of interest" description="Disordered" evidence="8">
    <location>
        <begin position="483"/>
        <end position="503"/>
    </location>
</feature>
<proteinExistence type="inferred from homology"/>
<keyword evidence="13" id="KW-1185">Reference proteome</keyword>
<dbReference type="eggNOG" id="COG0079">
    <property type="taxonomic scope" value="Bacteria"/>
</dbReference>
<evidence type="ECO:0000256" key="3">
    <source>
        <dbReference type="ARBA" id="ARBA00022741"/>
    </source>
</evidence>
<comment type="pathway">
    <text evidence="7">Cofactor biosynthesis; adenosylcobalamin biosynthesis; cob(II)yrinate a,c-diamide from precorrin-2 (aerobic route): step 9/10.</text>
</comment>
<dbReference type="eggNOG" id="COG1797">
    <property type="taxonomic scope" value="Bacteria"/>
</dbReference>
<dbReference type="HAMAP" id="MF_00027">
    <property type="entry name" value="CobB_CbiA"/>
    <property type="match status" value="1"/>
</dbReference>